<dbReference type="InterPro" id="IPR044034">
    <property type="entry name" value="NAC-like_UBA"/>
</dbReference>
<dbReference type="Pfam" id="PF19026">
    <property type="entry name" value="UBA_HYPK"/>
    <property type="match status" value="1"/>
</dbReference>
<dbReference type="AlphaFoldDB" id="A0A2H3JPI4"/>
<name>A0A2H3JPI4_WOLCO</name>
<dbReference type="OrthoDB" id="285219at2759"/>
<protein>
    <recommendedName>
        <fullName evidence="1">Nascent polypeptide-associated complex subunit alpha-like UBA domain-containing protein</fullName>
    </recommendedName>
</protein>
<proteinExistence type="predicted"/>
<reference evidence="2 3" key="1">
    <citation type="journal article" date="2012" name="Science">
        <title>The Paleozoic origin of enzymatic lignin decomposition reconstructed from 31 fungal genomes.</title>
        <authorList>
            <person name="Floudas D."/>
            <person name="Binder M."/>
            <person name="Riley R."/>
            <person name="Barry K."/>
            <person name="Blanchette R.A."/>
            <person name="Henrissat B."/>
            <person name="Martinez A.T."/>
            <person name="Otillar R."/>
            <person name="Spatafora J.W."/>
            <person name="Yadav J.S."/>
            <person name="Aerts A."/>
            <person name="Benoit I."/>
            <person name="Boyd A."/>
            <person name="Carlson A."/>
            <person name="Copeland A."/>
            <person name="Coutinho P.M."/>
            <person name="de Vries R.P."/>
            <person name="Ferreira P."/>
            <person name="Findley K."/>
            <person name="Foster B."/>
            <person name="Gaskell J."/>
            <person name="Glotzer D."/>
            <person name="Gorecki P."/>
            <person name="Heitman J."/>
            <person name="Hesse C."/>
            <person name="Hori C."/>
            <person name="Igarashi K."/>
            <person name="Jurgens J.A."/>
            <person name="Kallen N."/>
            <person name="Kersten P."/>
            <person name="Kohler A."/>
            <person name="Kuees U."/>
            <person name="Kumar T.K.A."/>
            <person name="Kuo A."/>
            <person name="LaButti K."/>
            <person name="Larrondo L.F."/>
            <person name="Lindquist E."/>
            <person name="Ling A."/>
            <person name="Lombard V."/>
            <person name="Lucas S."/>
            <person name="Lundell T."/>
            <person name="Martin R."/>
            <person name="McLaughlin D.J."/>
            <person name="Morgenstern I."/>
            <person name="Morin E."/>
            <person name="Murat C."/>
            <person name="Nagy L.G."/>
            <person name="Nolan M."/>
            <person name="Ohm R.A."/>
            <person name="Patyshakuliyeva A."/>
            <person name="Rokas A."/>
            <person name="Ruiz-Duenas F.J."/>
            <person name="Sabat G."/>
            <person name="Salamov A."/>
            <person name="Samejima M."/>
            <person name="Schmutz J."/>
            <person name="Slot J.C."/>
            <person name="St John F."/>
            <person name="Stenlid J."/>
            <person name="Sun H."/>
            <person name="Sun S."/>
            <person name="Syed K."/>
            <person name="Tsang A."/>
            <person name="Wiebenga A."/>
            <person name="Young D."/>
            <person name="Pisabarro A."/>
            <person name="Eastwood D.C."/>
            <person name="Martin F."/>
            <person name="Cullen D."/>
            <person name="Grigoriev I.V."/>
            <person name="Hibbett D.S."/>
        </authorList>
    </citation>
    <scope>NUCLEOTIDE SEQUENCE [LARGE SCALE GENOMIC DNA]</scope>
    <source>
        <strain evidence="2 3">MD-104</strain>
    </source>
</reference>
<dbReference type="InterPro" id="IPR038922">
    <property type="entry name" value="HYPK_UBA"/>
</dbReference>
<evidence type="ECO:0000313" key="3">
    <source>
        <dbReference type="Proteomes" id="UP000218811"/>
    </source>
</evidence>
<organism evidence="2 3">
    <name type="scientific">Wolfiporia cocos (strain MD-104)</name>
    <name type="common">Brown rot fungus</name>
    <dbReference type="NCBI Taxonomy" id="742152"/>
    <lineage>
        <taxon>Eukaryota</taxon>
        <taxon>Fungi</taxon>
        <taxon>Dikarya</taxon>
        <taxon>Basidiomycota</taxon>
        <taxon>Agaricomycotina</taxon>
        <taxon>Agaricomycetes</taxon>
        <taxon>Polyporales</taxon>
        <taxon>Phaeolaceae</taxon>
        <taxon>Wolfiporia</taxon>
    </lineage>
</organism>
<evidence type="ECO:0000259" key="1">
    <source>
        <dbReference type="Pfam" id="PF19026"/>
    </source>
</evidence>
<evidence type="ECO:0000313" key="2">
    <source>
        <dbReference type="EMBL" id="PCH37927.1"/>
    </source>
</evidence>
<accession>A0A2H3JPI4</accession>
<dbReference type="EMBL" id="KB467942">
    <property type="protein sequence ID" value="PCH37927.1"/>
    <property type="molecule type" value="Genomic_DNA"/>
</dbReference>
<dbReference type="Proteomes" id="UP000218811">
    <property type="component" value="Unassembled WGS sequence"/>
</dbReference>
<feature type="domain" description="Nascent polypeptide-associated complex subunit alpha-like UBA" evidence="1">
    <location>
        <begin position="52"/>
        <end position="89"/>
    </location>
</feature>
<dbReference type="Gene3D" id="1.10.8.10">
    <property type="entry name" value="DNA helicase RuvA subunit, C-terminal domain"/>
    <property type="match status" value="1"/>
</dbReference>
<sequence>MSRTNGRPEPEVIVNFADGYAYSKGKMEEAFRSGLMDRPAVKPAEKLSHKAKQEDVDLLVHELDVTRSQAEKMLLENDNDIAQVLTEWVKA</sequence>
<dbReference type="STRING" id="742152.A0A2H3JPI4"/>
<dbReference type="OMA" id="PEVIMNY"/>
<keyword evidence="3" id="KW-1185">Reference proteome</keyword>
<gene>
    <name evidence="2" type="ORF">WOLCODRAFT_66049</name>
</gene>
<dbReference type="CDD" id="cd14361">
    <property type="entry name" value="UBA_HYPK"/>
    <property type="match status" value="1"/>
</dbReference>